<gene>
    <name evidence="1" type="ORF">JOF42_001599</name>
</gene>
<name>A0ABS4WPI5_9MICO</name>
<sequence length="32" mass="3502">MAASWGARASWVREGDGPIMEGRIVRVLIPYG</sequence>
<accession>A0ABS4WPI5</accession>
<dbReference type="Proteomes" id="UP000703720">
    <property type="component" value="Unassembled WGS sequence"/>
</dbReference>
<protein>
    <submittedName>
        <fullName evidence="1">Uncharacterized protein</fullName>
    </submittedName>
</protein>
<evidence type="ECO:0000313" key="2">
    <source>
        <dbReference type="Proteomes" id="UP000703720"/>
    </source>
</evidence>
<keyword evidence="2" id="KW-1185">Reference proteome</keyword>
<reference evidence="1 2" key="1">
    <citation type="submission" date="2021-03" db="EMBL/GenBank/DDBJ databases">
        <title>Sequencing the genomes of 1000 actinobacteria strains.</title>
        <authorList>
            <person name="Klenk H.-P."/>
        </authorList>
    </citation>
    <scope>NUCLEOTIDE SEQUENCE [LARGE SCALE GENOMIC DNA]</scope>
    <source>
        <strain evidence="1 2">DSM 13468</strain>
    </source>
</reference>
<proteinExistence type="predicted"/>
<dbReference type="EMBL" id="JAGIOA010000001">
    <property type="protein sequence ID" value="MBP2378104.1"/>
    <property type="molecule type" value="Genomic_DNA"/>
</dbReference>
<organism evidence="1 2">
    <name type="scientific">Microbacterium phyllosphaerae</name>
    <dbReference type="NCBI Taxonomy" id="124798"/>
    <lineage>
        <taxon>Bacteria</taxon>
        <taxon>Bacillati</taxon>
        <taxon>Actinomycetota</taxon>
        <taxon>Actinomycetes</taxon>
        <taxon>Micrococcales</taxon>
        <taxon>Microbacteriaceae</taxon>
        <taxon>Microbacterium</taxon>
    </lineage>
</organism>
<comment type="caution">
    <text evidence="1">The sequence shown here is derived from an EMBL/GenBank/DDBJ whole genome shotgun (WGS) entry which is preliminary data.</text>
</comment>
<evidence type="ECO:0000313" key="1">
    <source>
        <dbReference type="EMBL" id="MBP2378104.1"/>
    </source>
</evidence>